<dbReference type="EMBL" id="SODD01000035">
    <property type="protein sequence ID" value="TDW14677.1"/>
    <property type="molecule type" value="Genomic_DNA"/>
</dbReference>
<reference evidence="14 15" key="1">
    <citation type="submission" date="2019-03" db="EMBL/GenBank/DDBJ databases">
        <title>Genomic Encyclopedia of Type Strains, Phase IV (KMG-IV): sequencing the most valuable type-strain genomes for metagenomic binning, comparative biology and taxonomic classification.</title>
        <authorList>
            <person name="Goeker M."/>
        </authorList>
    </citation>
    <scope>NUCLEOTIDE SEQUENCE [LARGE SCALE GENOMIC DNA]</scope>
    <source>
        <strain evidence="14 15">DSM 28867</strain>
    </source>
</reference>
<evidence type="ECO:0000256" key="7">
    <source>
        <dbReference type="ARBA" id="ARBA00022475"/>
    </source>
</evidence>
<feature type="transmembrane region" description="Helical" evidence="13">
    <location>
        <begin position="97"/>
        <end position="116"/>
    </location>
</feature>
<keyword evidence="6" id="KW-0050">Antiport</keyword>
<dbReference type="CDD" id="cd13138">
    <property type="entry name" value="MATE_yoeA_like"/>
    <property type="match status" value="1"/>
</dbReference>
<feature type="transmembrane region" description="Helical" evidence="13">
    <location>
        <begin position="192"/>
        <end position="214"/>
    </location>
</feature>
<evidence type="ECO:0000256" key="8">
    <source>
        <dbReference type="ARBA" id="ARBA00022692"/>
    </source>
</evidence>
<keyword evidence="8 13" id="KW-0812">Transmembrane</keyword>
<dbReference type="InterPro" id="IPR048279">
    <property type="entry name" value="MdtK-like"/>
</dbReference>
<evidence type="ECO:0000256" key="1">
    <source>
        <dbReference type="ARBA" id="ARBA00003408"/>
    </source>
</evidence>
<evidence type="ECO:0000256" key="10">
    <source>
        <dbReference type="ARBA" id="ARBA00023065"/>
    </source>
</evidence>
<sequence>MSRVKDMTSGSPLRLMVLFAIPLILGNLGQQLYMIVDTIIVGQGVGVEALASLGATDWTYWLFLWIVQAITQGCSIRVTQDFGSKDYSQLRKSITMSIRICIFVTLIVTVVGLISGKRLLILLQTPENLMQGALTYFYIMLGGIVISVCYNMSAAILRSFGDGKTPLLAMGIAAIVNILLDLLFVMVFHWGIAGAAIATLIAQALSFIYCLHVLRKLDFLQFDKTDWIVDNKRIQELVKLGAPLMFQNMVIAGGGMVLQSVINKYGIIFVAGFTATNKLYGLLETSAISFGYATTTYTAQNWGAKKIKRIVDGLRTSTVLSLVLSVVVGVFLIVVGRQLLTLFIASESYADQVLDVAYKYLFIMSLFLPALYLLYTYRCTLQGLGNTVAPMISGFIEFFMRVISALVFPLVIGSTGIFYAEVTAWVGAMIYLMISCLSNVKRIQETVVENES</sequence>
<evidence type="ECO:0000313" key="15">
    <source>
        <dbReference type="Proteomes" id="UP000294743"/>
    </source>
</evidence>
<accession>A0A4R7ZB11</accession>
<evidence type="ECO:0000313" key="14">
    <source>
        <dbReference type="EMBL" id="TDW14677.1"/>
    </source>
</evidence>
<comment type="caution">
    <text evidence="14">The sequence shown here is derived from an EMBL/GenBank/DDBJ whole genome shotgun (WGS) entry which is preliminary data.</text>
</comment>
<evidence type="ECO:0000256" key="9">
    <source>
        <dbReference type="ARBA" id="ARBA00022989"/>
    </source>
</evidence>
<keyword evidence="9 13" id="KW-1133">Transmembrane helix</keyword>
<evidence type="ECO:0000256" key="4">
    <source>
        <dbReference type="ARBA" id="ARBA00020268"/>
    </source>
</evidence>
<keyword evidence="10" id="KW-0406">Ion transport</keyword>
<feature type="transmembrane region" description="Helical" evidence="13">
    <location>
        <begin position="417"/>
        <end position="434"/>
    </location>
</feature>
<proteinExistence type="inferred from homology"/>
<keyword evidence="7" id="KW-1003">Cell membrane</keyword>
<evidence type="ECO:0000256" key="6">
    <source>
        <dbReference type="ARBA" id="ARBA00022449"/>
    </source>
</evidence>
<dbReference type="Pfam" id="PF01554">
    <property type="entry name" value="MatE"/>
    <property type="match status" value="2"/>
</dbReference>
<feature type="transmembrane region" description="Helical" evidence="13">
    <location>
        <begin position="279"/>
        <end position="299"/>
    </location>
</feature>
<comment type="subcellular location">
    <subcellularLocation>
        <location evidence="2">Cell membrane</location>
        <topology evidence="2">Multi-pass membrane protein</topology>
    </subcellularLocation>
</comment>
<feature type="transmembrane region" description="Helical" evidence="13">
    <location>
        <begin position="136"/>
        <end position="155"/>
    </location>
</feature>
<comment type="function">
    <text evidence="1">Multidrug efflux pump.</text>
</comment>
<keyword evidence="11 13" id="KW-0472">Membrane</keyword>
<feature type="transmembrane region" description="Helical" evidence="13">
    <location>
        <begin position="12"/>
        <end position="29"/>
    </location>
</feature>
<feature type="transmembrane region" description="Helical" evidence="13">
    <location>
        <begin position="357"/>
        <end position="375"/>
    </location>
</feature>
<keyword evidence="15" id="KW-1185">Reference proteome</keyword>
<gene>
    <name evidence="14" type="ORF">EDD63_13522</name>
</gene>
<feature type="transmembrane region" description="Helical" evidence="13">
    <location>
        <begin position="249"/>
        <end position="273"/>
    </location>
</feature>
<dbReference type="PANTHER" id="PTHR43298">
    <property type="entry name" value="MULTIDRUG RESISTANCE PROTEIN NORM-RELATED"/>
    <property type="match status" value="1"/>
</dbReference>
<evidence type="ECO:0000256" key="5">
    <source>
        <dbReference type="ARBA" id="ARBA00022448"/>
    </source>
</evidence>
<dbReference type="GO" id="GO:0006811">
    <property type="term" value="P:monoatomic ion transport"/>
    <property type="evidence" value="ECO:0007669"/>
    <property type="project" value="UniProtKB-KW"/>
</dbReference>
<evidence type="ECO:0000256" key="11">
    <source>
        <dbReference type="ARBA" id="ARBA00023136"/>
    </source>
</evidence>
<dbReference type="PANTHER" id="PTHR43298:SF2">
    <property type="entry name" value="FMN_FAD EXPORTER YEEO-RELATED"/>
    <property type="match status" value="1"/>
</dbReference>
<evidence type="ECO:0000256" key="12">
    <source>
        <dbReference type="ARBA" id="ARBA00031636"/>
    </source>
</evidence>
<protein>
    <recommendedName>
        <fullName evidence="4">Probable multidrug resistance protein NorM</fullName>
    </recommendedName>
    <alternativeName>
        <fullName evidence="12">Multidrug-efflux transporter</fullName>
    </alternativeName>
</protein>
<dbReference type="GO" id="GO:0042910">
    <property type="term" value="F:xenobiotic transmembrane transporter activity"/>
    <property type="evidence" value="ECO:0007669"/>
    <property type="project" value="InterPro"/>
</dbReference>
<dbReference type="InterPro" id="IPR002528">
    <property type="entry name" value="MATE_fam"/>
</dbReference>
<dbReference type="RefSeq" id="WP_208318315.1">
    <property type="nucleotide sequence ID" value="NZ_SODD01000035.1"/>
</dbReference>
<organism evidence="14 15">
    <name type="scientific">Breznakia blatticola</name>
    <dbReference type="NCBI Taxonomy" id="1754012"/>
    <lineage>
        <taxon>Bacteria</taxon>
        <taxon>Bacillati</taxon>
        <taxon>Bacillota</taxon>
        <taxon>Erysipelotrichia</taxon>
        <taxon>Erysipelotrichales</taxon>
        <taxon>Erysipelotrichaceae</taxon>
        <taxon>Breznakia</taxon>
    </lineage>
</organism>
<name>A0A4R7ZB11_9FIRM</name>
<keyword evidence="5" id="KW-0813">Transport</keyword>
<dbReference type="GO" id="GO:0005886">
    <property type="term" value="C:plasma membrane"/>
    <property type="evidence" value="ECO:0007669"/>
    <property type="project" value="UniProtKB-SubCell"/>
</dbReference>
<comment type="similarity">
    <text evidence="3">Belongs to the multi antimicrobial extrusion (MATE) (TC 2.A.66.1) family.</text>
</comment>
<dbReference type="InterPro" id="IPR050222">
    <property type="entry name" value="MATE_MdtK"/>
</dbReference>
<feature type="transmembrane region" description="Helical" evidence="13">
    <location>
        <begin position="319"/>
        <end position="345"/>
    </location>
</feature>
<feature type="transmembrane region" description="Helical" evidence="13">
    <location>
        <begin position="387"/>
        <end position="411"/>
    </location>
</feature>
<dbReference type="AlphaFoldDB" id="A0A4R7ZB11"/>
<feature type="transmembrane region" description="Helical" evidence="13">
    <location>
        <begin position="167"/>
        <end position="186"/>
    </location>
</feature>
<dbReference type="GO" id="GO:0015297">
    <property type="term" value="F:antiporter activity"/>
    <property type="evidence" value="ECO:0007669"/>
    <property type="project" value="UniProtKB-KW"/>
</dbReference>
<dbReference type="Proteomes" id="UP000294743">
    <property type="component" value="Unassembled WGS sequence"/>
</dbReference>
<evidence type="ECO:0000256" key="2">
    <source>
        <dbReference type="ARBA" id="ARBA00004651"/>
    </source>
</evidence>
<evidence type="ECO:0000256" key="13">
    <source>
        <dbReference type="SAM" id="Phobius"/>
    </source>
</evidence>
<dbReference type="PIRSF" id="PIRSF006603">
    <property type="entry name" value="DinF"/>
    <property type="match status" value="1"/>
</dbReference>
<dbReference type="NCBIfam" id="TIGR00797">
    <property type="entry name" value="matE"/>
    <property type="match status" value="1"/>
</dbReference>
<evidence type="ECO:0000256" key="3">
    <source>
        <dbReference type="ARBA" id="ARBA00010199"/>
    </source>
</evidence>